<reference evidence="2 3" key="1">
    <citation type="submission" date="2019-01" db="EMBL/GenBank/DDBJ databases">
        <authorList>
            <person name="Ferrante I. M."/>
        </authorList>
    </citation>
    <scope>NUCLEOTIDE SEQUENCE [LARGE SCALE GENOMIC DNA]</scope>
    <source>
        <strain evidence="2 3">B856</strain>
    </source>
</reference>
<organism evidence="2 3">
    <name type="scientific">Pseudo-nitzschia multistriata</name>
    <dbReference type="NCBI Taxonomy" id="183589"/>
    <lineage>
        <taxon>Eukaryota</taxon>
        <taxon>Sar</taxon>
        <taxon>Stramenopiles</taxon>
        <taxon>Ochrophyta</taxon>
        <taxon>Bacillariophyta</taxon>
        <taxon>Bacillariophyceae</taxon>
        <taxon>Bacillariophycidae</taxon>
        <taxon>Bacillariales</taxon>
        <taxon>Bacillariaceae</taxon>
        <taxon>Pseudo-nitzschia</taxon>
    </lineage>
</organism>
<dbReference type="EMBL" id="CAACVS010000103">
    <property type="protein sequence ID" value="VEU36808.1"/>
    <property type="molecule type" value="Genomic_DNA"/>
</dbReference>
<dbReference type="Proteomes" id="UP000291116">
    <property type="component" value="Unassembled WGS sequence"/>
</dbReference>
<keyword evidence="3" id="KW-1185">Reference proteome</keyword>
<gene>
    <name evidence="2" type="ORF">PSNMU_V1.4_AUG-EV-PASAV3_0035920</name>
</gene>
<feature type="transmembrane region" description="Helical" evidence="1">
    <location>
        <begin position="161"/>
        <end position="187"/>
    </location>
</feature>
<keyword evidence="1" id="KW-1133">Transmembrane helix</keyword>
<proteinExistence type="predicted"/>
<dbReference type="AlphaFoldDB" id="A0A448Z455"/>
<protein>
    <submittedName>
        <fullName evidence="2">Uncharacterized protein</fullName>
    </submittedName>
</protein>
<dbReference type="OrthoDB" id="44117at2759"/>
<keyword evidence="1" id="KW-0472">Membrane</keyword>
<evidence type="ECO:0000313" key="2">
    <source>
        <dbReference type="EMBL" id="VEU36808.1"/>
    </source>
</evidence>
<accession>A0A448Z455</accession>
<evidence type="ECO:0000256" key="1">
    <source>
        <dbReference type="SAM" id="Phobius"/>
    </source>
</evidence>
<name>A0A448Z455_9STRA</name>
<keyword evidence="1" id="KW-0812">Transmembrane</keyword>
<feature type="transmembrane region" description="Helical" evidence="1">
    <location>
        <begin position="318"/>
        <end position="340"/>
    </location>
</feature>
<feature type="transmembrane region" description="Helical" evidence="1">
    <location>
        <begin position="372"/>
        <end position="391"/>
    </location>
</feature>
<evidence type="ECO:0000313" key="3">
    <source>
        <dbReference type="Proteomes" id="UP000291116"/>
    </source>
</evidence>
<sequence length="406" mass="45179">MMDAIVQLIRNFLCCVKDWELFSDTAFYDPAHTNSLLKSYLGVELPQYVDKTTPLEAIISITQLYACLSCARSGIALAWTSAGKLRRVVRLLEGRLSAVAALDRSSPKTEIAAHRIVNESLVKEAKAAVRNVFVGLLVAPIGFSFFWLFANSWHVTEAGWIGGLTALIDALTVMEVALVPLLYYMLVDGFEQFRLARETKECIDVVASSKTSKDSSFDTEYLNVTRYEFMEPGWVPFYESGIGAMARPSDKEETEQMAGETKRVKQTLDLWFAGSASSSGKDDSKEKDAKIRGEAIDNALATMNKSLFGLSAKGYREFLYLVLNFVAFYGYLMAIVGFYYPDDDFQPGWIKGMKFGYDNNFADWSGNFAGDLMWTIEPAVILASPALISYLQPTTEQKPAAKAKTE</sequence>
<feature type="transmembrane region" description="Helical" evidence="1">
    <location>
        <begin position="128"/>
        <end position="149"/>
    </location>
</feature>